<feature type="transmembrane region" description="Helical" evidence="1">
    <location>
        <begin position="224"/>
        <end position="241"/>
    </location>
</feature>
<keyword evidence="3" id="KW-1185">Reference proteome</keyword>
<dbReference type="PANTHER" id="PTHR36844">
    <property type="entry name" value="PROTEASE PRSW"/>
    <property type="match status" value="1"/>
</dbReference>
<name>A0A6H9YV00_9ACTN</name>
<feature type="transmembrane region" description="Helical" evidence="1">
    <location>
        <begin position="58"/>
        <end position="78"/>
    </location>
</feature>
<dbReference type="OrthoDB" id="5141135at2"/>
<dbReference type="RefSeq" id="WP_151557136.1">
    <property type="nucleotide sequence ID" value="NZ_WBMT01000001.1"/>
</dbReference>
<sequence length="309" mass="31866">MKRLATSTALTQPTYGRPAYGQPAYGPSTYAEPAYGGGVPPAVPQVPRHRGILHRLRWLGVLGTGIALYAAVLAALLVTQNPVYVPSLLLIGAALVPVTFTTFVGGIGMRTALPFSRIATAAVLGGVIGTVLAGPLEFEIARAFGSLPTPFIGLIEESAKLAVPALIIARRPTRTLDGLVLGVAVGSGFAALETMGYAFVTLLGTHGDLLSVTHILLTRAVAEPGGHAAWTGLATAALVAVRNGRHPSLALLRFALVFAGVVTLHALWDASTGESAYLTIGGVSLTVLLLTTWHLHRTRPATAIPAGSG</sequence>
<organism evidence="2 3">
    <name type="scientific">Actinomadura rudentiformis</name>
    <dbReference type="NCBI Taxonomy" id="359158"/>
    <lineage>
        <taxon>Bacteria</taxon>
        <taxon>Bacillati</taxon>
        <taxon>Actinomycetota</taxon>
        <taxon>Actinomycetes</taxon>
        <taxon>Streptosporangiales</taxon>
        <taxon>Thermomonosporaceae</taxon>
        <taxon>Actinomadura</taxon>
    </lineage>
</organism>
<accession>A0A6H9YV00</accession>
<keyword evidence="1" id="KW-1133">Transmembrane helix</keyword>
<evidence type="ECO:0000313" key="3">
    <source>
        <dbReference type="Proteomes" id="UP000468735"/>
    </source>
</evidence>
<keyword evidence="2" id="KW-0378">Hydrolase</keyword>
<reference evidence="2 3" key="1">
    <citation type="submission" date="2019-09" db="EMBL/GenBank/DDBJ databases">
        <title>Actinomadura physcomitrii sp. nov., a novel actinomycete isolated from moss [Physcomitrium sphaericum (Ludw) Fuernr].</title>
        <authorList>
            <person name="Zhuang X."/>
            <person name="Liu C."/>
        </authorList>
    </citation>
    <scope>NUCLEOTIDE SEQUENCE [LARGE SCALE GENOMIC DNA]</scope>
    <source>
        <strain evidence="2 3">HMC1</strain>
    </source>
</reference>
<keyword evidence="1" id="KW-0472">Membrane</keyword>
<gene>
    <name evidence="2" type="ORF">F8566_01445</name>
</gene>
<feature type="transmembrane region" description="Helical" evidence="1">
    <location>
        <begin position="84"/>
        <end position="106"/>
    </location>
</feature>
<dbReference type="InterPro" id="IPR026898">
    <property type="entry name" value="PrsW"/>
</dbReference>
<dbReference type="GO" id="GO:0008237">
    <property type="term" value="F:metallopeptidase activity"/>
    <property type="evidence" value="ECO:0007669"/>
    <property type="project" value="UniProtKB-KW"/>
</dbReference>
<dbReference type="Proteomes" id="UP000468735">
    <property type="component" value="Unassembled WGS sequence"/>
</dbReference>
<keyword evidence="1" id="KW-0812">Transmembrane</keyword>
<proteinExistence type="predicted"/>
<keyword evidence="2" id="KW-0482">Metalloprotease</keyword>
<dbReference type="GO" id="GO:0006508">
    <property type="term" value="P:proteolysis"/>
    <property type="evidence" value="ECO:0007669"/>
    <property type="project" value="UniProtKB-KW"/>
</dbReference>
<feature type="transmembrane region" description="Helical" evidence="1">
    <location>
        <begin position="250"/>
        <end position="270"/>
    </location>
</feature>
<evidence type="ECO:0000256" key="1">
    <source>
        <dbReference type="SAM" id="Phobius"/>
    </source>
</evidence>
<keyword evidence="2" id="KW-0645">Protease</keyword>
<dbReference type="Pfam" id="PF13367">
    <property type="entry name" value="PrsW-protease"/>
    <property type="match status" value="1"/>
</dbReference>
<feature type="transmembrane region" description="Helical" evidence="1">
    <location>
        <begin position="179"/>
        <end position="204"/>
    </location>
</feature>
<evidence type="ECO:0000313" key="2">
    <source>
        <dbReference type="EMBL" id="KAB2352381.1"/>
    </source>
</evidence>
<protein>
    <submittedName>
        <fullName evidence="2">PrsW family intramembrane metalloprotease</fullName>
    </submittedName>
</protein>
<dbReference type="AlphaFoldDB" id="A0A6H9YV00"/>
<comment type="caution">
    <text evidence="2">The sequence shown here is derived from an EMBL/GenBank/DDBJ whole genome shotgun (WGS) entry which is preliminary data.</text>
</comment>
<dbReference type="EMBL" id="WBMT01000001">
    <property type="protein sequence ID" value="KAB2352381.1"/>
    <property type="molecule type" value="Genomic_DNA"/>
</dbReference>
<feature type="transmembrane region" description="Helical" evidence="1">
    <location>
        <begin position="276"/>
        <end position="295"/>
    </location>
</feature>
<dbReference type="PANTHER" id="PTHR36844:SF1">
    <property type="entry name" value="PROTEASE PRSW"/>
    <property type="match status" value="1"/>
</dbReference>